<organism evidence="2 3">
    <name type="scientific">Succiniclasticum ruminis</name>
    <dbReference type="NCBI Taxonomy" id="40841"/>
    <lineage>
        <taxon>Bacteria</taxon>
        <taxon>Bacillati</taxon>
        <taxon>Bacillota</taxon>
        <taxon>Negativicutes</taxon>
        <taxon>Acidaminococcales</taxon>
        <taxon>Acidaminococcaceae</taxon>
        <taxon>Succiniclasticum</taxon>
    </lineage>
</organism>
<feature type="domain" description="Spore protein YkvP/CgeB glycosyl transferase-like" evidence="1">
    <location>
        <begin position="171"/>
        <end position="331"/>
    </location>
</feature>
<gene>
    <name evidence="2" type="ORF">SAMN04487864_101246</name>
</gene>
<evidence type="ECO:0000259" key="1">
    <source>
        <dbReference type="Pfam" id="PF13524"/>
    </source>
</evidence>
<protein>
    <submittedName>
        <fullName evidence="2">Spore maturation protein CgeB</fullName>
    </submittedName>
</protein>
<dbReference type="RefSeq" id="WP_093729015.1">
    <property type="nucleotide sequence ID" value="NZ_FMYW01000001.1"/>
</dbReference>
<accession>A0A1G6HTN2</accession>
<evidence type="ECO:0000313" key="2">
    <source>
        <dbReference type="EMBL" id="SDB97657.1"/>
    </source>
</evidence>
<reference evidence="3" key="1">
    <citation type="submission" date="2016-10" db="EMBL/GenBank/DDBJ databases">
        <authorList>
            <person name="Varghese N."/>
            <person name="Submissions S."/>
        </authorList>
    </citation>
    <scope>NUCLEOTIDE SEQUENCE [LARGE SCALE GENOMIC DNA]</scope>
    <source>
        <strain evidence="3">DSM 11005</strain>
    </source>
</reference>
<dbReference type="OrthoDB" id="110463at2"/>
<dbReference type="AlphaFoldDB" id="A0A1G6HTN2"/>
<name>A0A1G6HTN2_9FIRM</name>
<dbReference type="InterPro" id="IPR055259">
    <property type="entry name" value="YkvP/CgeB_Glyco_trans-like"/>
</dbReference>
<keyword evidence="3" id="KW-1185">Reference proteome</keyword>
<dbReference type="Proteomes" id="UP000198943">
    <property type="component" value="Unassembled WGS sequence"/>
</dbReference>
<proteinExistence type="predicted"/>
<evidence type="ECO:0000313" key="3">
    <source>
        <dbReference type="Proteomes" id="UP000198943"/>
    </source>
</evidence>
<sequence length="332" mass="38369">MRALVVLTKANQIFENSFLEAAAANGISLTMFYVDEGRNQPPSFWREQVKQVIREQAMEKLLMINDYSSGKEFLVDDGIFALVPCNVWFVDPLQLNAYETASRLRGYRHIFTYEPTDVPNCLQKFDIRADYLPLPAGDSLFCSAPRDFTEKEEYDVCFVGLVGKNQRRLQVLEAAARVCRQRHYTMALYGQFWNDSRWLASKVGALKFRKNYPELYPFVHNQRLSPAEVSALYRKTRINLNIHYPDFRTGASPRTFEILGNNNFELCDARDFSCTSLVPGQHLAVYHDVAELEELLVYYLEHDKERIQIAKNGGEIVRNQYMFSQVIARVLG</sequence>
<dbReference type="EMBL" id="FMYW01000001">
    <property type="protein sequence ID" value="SDB97657.1"/>
    <property type="molecule type" value="Genomic_DNA"/>
</dbReference>
<dbReference type="Pfam" id="PF13524">
    <property type="entry name" value="Glyco_trans_1_2"/>
    <property type="match status" value="1"/>
</dbReference>